<proteinExistence type="predicted"/>
<protein>
    <recommendedName>
        <fullName evidence="4">SH3 domain-containing protein</fullName>
    </recommendedName>
</protein>
<evidence type="ECO:0000313" key="6">
    <source>
        <dbReference type="Proteomes" id="UP000242146"/>
    </source>
</evidence>
<feature type="domain" description="SH3" evidence="4">
    <location>
        <begin position="1"/>
        <end position="60"/>
    </location>
</feature>
<dbReference type="PROSITE" id="PS50002">
    <property type="entry name" value="SH3"/>
    <property type="match status" value="1"/>
</dbReference>
<evidence type="ECO:0000259" key="4">
    <source>
        <dbReference type="PROSITE" id="PS50002"/>
    </source>
</evidence>
<feature type="compositionally biased region" description="Polar residues" evidence="3">
    <location>
        <begin position="320"/>
        <end position="334"/>
    </location>
</feature>
<keyword evidence="6" id="KW-1185">Reference proteome</keyword>
<dbReference type="EMBL" id="MCGT01000025">
    <property type="protein sequence ID" value="ORX49914.1"/>
    <property type="molecule type" value="Genomic_DNA"/>
</dbReference>
<feature type="compositionally biased region" description="Low complexity" evidence="3">
    <location>
        <begin position="211"/>
        <end position="233"/>
    </location>
</feature>
<accession>A0A1X2GBJ6</accession>
<dbReference type="InterPro" id="IPR036028">
    <property type="entry name" value="SH3-like_dom_sf"/>
</dbReference>
<dbReference type="AlphaFoldDB" id="A0A1X2GBJ6"/>
<feature type="compositionally biased region" description="Polar residues" evidence="3">
    <location>
        <begin position="366"/>
        <end position="386"/>
    </location>
</feature>
<gene>
    <name evidence="5" type="ORF">DM01DRAFT_1338048</name>
</gene>
<dbReference type="Pfam" id="PF14604">
    <property type="entry name" value="SH3_9"/>
    <property type="match status" value="1"/>
</dbReference>
<dbReference type="InterPro" id="IPR001452">
    <property type="entry name" value="SH3_domain"/>
</dbReference>
<feature type="compositionally biased region" description="Polar residues" evidence="3">
    <location>
        <begin position="441"/>
        <end position="451"/>
    </location>
</feature>
<organism evidence="5 6">
    <name type="scientific">Hesseltinella vesiculosa</name>
    <dbReference type="NCBI Taxonomy" id="101127"/>
    <lineage>
        <taxon>Eukaryota</taxon>
        <taxon>Fungi</taxon>
        <taxon>Fungi incertae sedis</taxon>
        <taxon>Mucoromycota</taxon>
        <taxon>Mucoromycotina</taxon>
        <taxon>Mucoromycetes</taxon>
        <taxon>Mucorales</taxon>
        <taxon>Cunninghamellaceae</taxon>
        <taxon>Hesseltinella</taxon>
    </lineage>
</organism>
<comment type="caution">
    <text evidence="5">The sequence shown here is derived from an EMBL/GenBank/DDBJ whole genome shotgun (WGS) entry which is preliminary data.</text>
</comment>
<evidence type="ECO:0000256" key="1">
    <source>
        <dbReference type="ARBA" id="ARBA00022443"/>
    </source>
</evidence>
<reference evidence="5 6" key="1">
    <citation type="submission" date="2016-07" db="EMBL/GenBank/DDBJ databases">
        <title>Pervasive Adenine N6-methylation of Active Genes in Fungi.</title>
        <authorList>
            <consortium name="DOE Joint Genome Institute"/>
            <person name="Mondo S.J."/>
            <person name="Dannebaum R.O."/>
            <person name="Kuo R.C."/>
            <person name="Labutti K."/>
            <person name="Haridas S."/>
            <person name="Kuo A."/>
            <person name="Salamov A."/>
            <person name="Ahrendt S.R."/>
            <person name="Lipzen A."/>
            <person name="Sullivan W."/>
            <person name="Andreopoulos W.B."/>
            <person name="Clum A."/>
            <person name="Lindquist E."/>
            <person name="Daum C."/>
            <person name="Ramamoorthy G.K."/>
            <person name="Gryganskyi A."/>
            <person name="Culley D."/>
            <person name="Magnuson J.K."/>
            <person name="James T.Y."/>
            <person name="O'Malley M.A."/>
            <person name="Stajich J.E."/>
            <person name="Spatafora J.W."/>
            <person name="Visel A."/>
            <person name="Grigoriev I.V."/>
        </authorList>
    </citation>
    <scope>NUCLEOTIDE SEQUENCE [LARGE SCALE GENOMIC DNA]</scope>
    <source>
        <strain evidence="5 6">NRRL 3301</strain>
    </source>
</reference>
<feature type="compositionally biased region" description="Polar residues" evidence="3">
    <location>
        <begin position="266"/>
        <end position="282"/>
    </location>
</feature>
<dbReference type="SUPFAM" id="SSF50044">
    <property type="entry name" value="SH3-domain"/>
    <property type="match status" value="1"/>
</dbReference>
<feature type="region of interest" description="Disordered" evidence="3">
    <location>
        <begin position="205"/>
        <end position="474"/>
    </location>
</feature>
<feature type="compositionally biased region" description="Low complexity" evidence="3">
    <location>
        <begin position="103"/>
        <end position="119"/>
    </location>
</feature>
<evidence type="ECO:0000256" key="2">
    <source>
        <dbReference type="PROSITE-ProRule" id="PRU00192"/>
    </source>
</evidence>
<dbReference type="OrthoDB" id="1716625at2759"/>
<feature type="region of interest" description="Disordered" evidence="3">
    <location>
        <begin position="88"/>
        <end position="161"/>
    </location>
</feature>
<dbReference type="SMART" id="SM00326">
    <property type="entry name" value="SH3"/>
    <property type="match status" value="1"/>
</dbReference>
<dbReference type="STRING" id="101127.A0A1X2GBJ6"/>
<feature type="non-terminal residue" evidence="5">
    <location>
        <position position="474"/>
    </location>
</feature>
<dbReference type="Gene3D" id="2.30.30.40">
    <property type="entry name" value="SH3 Domains"/>
    <property type="match status" value="1"/>
</dbReference>
<feature type="compositionally biased region" description="Polar residues" evidence="3">
    <location>
        <begin position="411"/>
        <end position="424"/>
    </location>
</feature>
<name>A0A1X2GBJ6_9FUNG</name>
<evidence type="ECO:0000313" key="5">
    <source>
        <dbReference type="EMBL" id="ORX49914.1"/>
    </source>
</evidence>
<dbReference type="Proteomes" id="UP000242146">
    <property type="component" value="Unassembled WGS sequence"/>
</dbReference>
<evidence type="ECO:0000256" key="3">
    <source>
        <dbReference type="SAM" id="MobiDB-lite"/>
    </source>
</evidence>
<feature type="compositionally biased region" description="Low complexity" evidence="3">
    <location>
        <begin position="349"/>
        <end position="358"/>
    </location>
</feature>
<sequence length="474" mass="49538">MEAVALFDCLADEEGELSFTEGTQFINVVESPEYGWLEGTIETTLQRGLFPANYVRLITVASPKLSAVTSLPTSASISSTWSLVSNIPDKHDDHTTPNQHTIPSASAAPSLVSATPVSSIPTSRPTIPADAPSSKPPVPASSTSSTLLHHRSQLKPVPSTAAQSTTSVVAMPMPTAAAAVSKDTKSADVNFVLPVLRSVMLKDTSASPSLTASPFSAVAASPTSSSKTTPLSSCQTSPARPSPLEETEEEDGYQLVKPSDIRKRQQQSSAPASPALTPNSKSPPMLKPKPAGLQQRSHRSLSNPPPKQTVDTAIQARPVATTSPLAGSTNTNVITKTKKQPPPPPPSLPVSTTLPLSKKPSAPVLPSQTRGSPSADQDTTPLSPSAHTAAVPWKQPVDDTNLKPSQLFLRQRSSTNPSSMTTPALSARPAAIRVPPPPPTSTCLPVSSNGLGNAAKKAPPPPPPSRKTRYDDLF</sequence>
<keyword evidence="1 2" id="KW-0728">SH3 domain</keyword>